<sequence>MDQDLSICPSTVFKDIVVHTAKCSKCNARNKGVLKQCKATPESRGQKRRTQDKSTADTDVDMDRDYKPGSIIPNESQGQRLSSPRHVNRNQRKSTKASNAMPPTTPSGAREREYRQDLSDIAKGPNKKQRLSGSIHPLHTDQHGFPTSAARDEPTPGQSQMLTDQNDTASFAHTASSPVQSSQNVDASRESPRSNIRRLTEYLQRPRPTSATILAGLELDASYSLNRSRQLMRFVQAQRAVHVNNDDPRIQADNNPFVRRPAHHDRLEAQAAREAALQRLGDQIQEAQRVTAEYERALEAEEREEDSIRAQADSAAMALGHMAHRQDESDTAPGMGATMATGTQTEESGDGGQTWQESLAQAATDALEDWKSKVPADEA</sequence>
<evidence type="ECO:0000256" key="2">
    <source>
        <dbReference type="SAM" id="MobiDB-lite"/>
    </source>
</evidence>
<gene>
    <name evidence="3" type="ORF">K490DRAFT_53171</name>
</gene>
<feature type="compositionally biased region" description="Basic and acidic residues" evidence="2">
    <location>
        <begin position="49"/>
        <end position="67"/>
    </location>
</feature>
<feature type="compositionally biased region" description="Polar residues" evidence="2">
    <location>
        <begin position="156"/>
        <end position="186"/>
    </location>
</feature>
<feature type="compositionally biased region" description="Basic residues" evidence="2">
    <location>
        <begin position="86"/>
        <end position="95"/>
    </location>
</feature>
<protein>
    <submittedName>
        <fullName evidence="3">Uncharacterized protein</fullName>
    </submittedName>
</protein>
<proteinExistence type="predicted"/>
<feature type="compositionally biased region" description="Polar residues" evidence="2">
    <location>
        <begin position="73"/>
        <end position="82"/>
    </location>
</feature>
<comment type="caution">
    <text evidence="3">The sequence shown here is derived from an EMBL/GenBank/DDBJ whole genome shotgun (WGS) entry which is preliminary data.</text>
</comment>
<evidence type="ECO:0000313" key="3">
    <source>
        <dbReference type="EMBL" id="KAF2092012.1"/>
    </source>
</evidence>
<feature type="compositionally biased region" description="Basic and acidic residues" evidence="2">
    <location>
        <begin position="109"/>
        <end position="120"/>
    </location>
</feature>
<accession>A0A9P4I4K6</accession>
<feature type="coiled-coil region" evidence="1">
    <location>
        <begin position="277"/>
        <end position="311"/>
    </location>
</feature>
<name>A0A9P4I4K6_9PEZI</name>
<feature type="region of interest" description="Disordered" evidence="2">
    <location>
        <begin position="321"/>
        <end position="359"/>
    </location>
</feature>
<keyword evidence="1" id="KW-0175">Coiled coil</keyword>
<dbReference type="AlphaFoldDB" id="A0A9P4I4K6"/>
<evidence type="ECO:0000256" key="1">
    <source>
        <dbReference type="SAM" id="Coils"/>
    </source>
</evidence>
<dbReference type="OrthoDB" id="4755622at2759"/>
<dbReference type="Proteomes" id="UP000799776">
    <property type="component" value="Unassembled WGS sequence"/>
</dbReference>
<keyword evidence="4" id="KW-1185">Reference proteome</keyword>
<organism evidence="3 4">
    <name type="scientific">Saccharata proteae CBS 121410</name>
    <dbReference type="NCBI Taxonomy" id="1314787"/>
    <lineage>
        <taxon>Eukaryota</taxon>
        <taxon>Fungi</taxon>
        <taxon>Dikarya</taxon>
        <taxon>Ascomycota</taxon>
        <taxon>Pezizomycotina</taxon>
        <taxon>Dothideomycetes</taxon>
        <taxon>Dothideomycetes incertae sedis</taxon>
        <taxon>Botryosphaeriales</taxon>
        <taxon>Saccharataceae</taxon>
        <taxon>Saccharata</taxon>
    </lineage>
</organism>
<feature type="region of interest" description="Disordered" evidence="2">
    <location>
        <begin position="35"/>
        <end position="201"/>
    </location>
</feature>
<feature type="compositionally biased region" description="Low complexity" evidence="2">
    <location>
        <begin position="331"/>
        <end position="345"/>
    </location>
</feature>
<evidence type="ECO:0000313" key="4">
    <source>
        <dbReference type="Proteomes" id="UP000799776"/>
    </source>
</evidence>
<reference evidence="3" key="1">
    <citation type="journal article" date="2020" name="Stud. Mycol.">
        <title>101 Dothideomycetes genomes: a test case for predicting lifestyles and emergence of pathogens.</title>
        <authorList>
            <person name="Haridas S."/>
            <person name="Albert R."/>
            <person name="Binder M."/>
            <person name="Bloem J."/>
            <person name="Labutti K."/>
            <person name="Salamov A."/>
            <person name="Andreopoulos B."/>
            <person name="Baker S."/>
            <person name="Barry K."/>
            <person name="Bills G."/>
            <person name="Bluhm B."/>
            <person name="Cannon C."/>
            <person name="Castanera R."/>
            <person name="Culley D."/>
            <person name="Daum C."/>
            <person name="Ezra D."/>
            <person name="Gonzalez J."/>
            <person name="Henrissat B."/>
            <person name="Kuo A."/>
            <person name="Liang C."/>
            <person name="Lipzen A."/>
            <person name="Lutzoni F."/>
            <person name="Magnuson J."/>
            <person name="Mondo S."/>
            <person name="Nolan M."/>
            <person name="Ohm R."/>
            <person name="Pangilinan J."/>
            <person name="Park H.-J."/>
            <person name="Ramirez L."/>
            <person name="Alfaro M."/>
            <person name="Sun H."/>
            <person name="Tritt A."/>
            <person name="Yoshinaga Y."/>
            <person name="Zwiers L.-H."/>
            <person name="Turgeon B."/>
            <person name="Goodwin S."/>
            <person name="Spatafora J."/>
            <person name="Crous P."/>
            <person name="Grigoriev I."/>
        </authorList>
    </citation>
    <scope>NUCLEOTIDE SEQUENCE</scope>
    <source>
        <strain evidence="3">CBS 121410</strain>
    </source>
</reference>
<dbReference type="EMBL" id="ML978711">
    <property type="protein sequence ID" value="KAF2092012.1"/>
    <property type="molecule type" value="Genomic_DNA"/>
</dbReference>